<dbReference type="InterPro" id="IPR015421">
    <property type="entry name" value="PyrdxlP-dep_Trfase_major"/>
</dbReference>
<evidence type="ECO:0000256" key="1">
    <source>
        <dbReference type="ARBA" id="ARBA00001933"/>
    </source>
</evidence>
<dbReference type="InterPro" id="IPR010977">
    <property type="entry name" value="Aromatic_deC"/>
</dbReference>
<keyword evidence="4 6" id="KW-0663">Pyridoxal phosphate</keyword>
<reference evidence="7 8" key="1">
    <citation type="journal article" date="2019" name="Int. J. Syst. Evol. Microbiol.">
        <title>The Global Catalogue of Microorganisms (GCM) 10K type strain sequencing project: providing services to taxonomists for standard genome sequencing and annotation.</title>
        <authorList>
            <consortium name="The Broad Institute Genomics Platform"/>
            <consortium name="The Broad Institute Genome Sequencing Center for Infectious Disease"/>
            <person name="Wu L."/>
            <person name="Ma J."/>
        </authorList>
    </citation>
    <scope>NUCLEOTIDE SEQUENCE [LARGE SCALE GENOMIC DNA]</scope>
    <source>
        <strain evidence="7 8">JCM 15896</strain>
    </source>
</reference>
<dbReference type="Proteomes" id="UP001500359">
    <property type="component" value="Unassembled WGS sequence"/>
</dbReference>
<keyword evidence="5 6" id="KW-0456">Lyase</keyword>
<organism evidence="7 8">
    <name type="scientific">Aliiglaciecola litoralis</name>
    <dbReference type="NCBI Taxonomy" id="582857"/>
    <lineage>
        <taxon>Bacteria</taxon>
        <taxon>Pseudomonadati</taxon>
        <taxon>Pseudomonadota</taxon>
        <taxon>Gammaproteobacteria</taxon>
        <taxon>Alteromonadales</taxon>
        <taxon>Alteromonadaceae</taxon>
        <taxon>Aliiglaciecola</taxon>
    </lineage>
</organism>
<name>A0ABN1LDR2_9ALTE</name>
<keyword evidence="3" id="KW-0210">Decarboxylase</keyword>
<evidence type="ECO:0000256" key="6">
    <source>
        <dbReference type="RuleBase" id="RU000382"/>
    </source>
</evidence>
<accession>A0ABN1LDR2</accession>
<dbReference type="Gene3D" id="3.40.640.10">
    <property type="entry name" value="Type I PLP-dependent aspartate aminotransferase-like (Major domain)"/>
    <property type="match status" value="1"/>
</dbReference>
<keyword evidence="7" id="KW-0808">Transferase</keyword>
<dbReference type="Pfam" id="PF00282">
    <property type="entry name" value="Pyridoxal_deC"/>
    <property type="match status" value="1"/>
</dbReference>
<evidence type="ECO:0000313" key="7">
    <source>
        <dbReference type="EMBL" id="GAA0853322.1"/>
    </source>
</evidence>
<dbReference type="InterPro" id="IPR015424">
    <property type="entry name" value="PyrdxlP-dep_Trfase"/>
</dbReference>
<evidence type="ECO:0000256" key="4">
    <source>
        <dbReference type="ARBA" id="ARBA00022898"/>
    </source>
</evidence>
<dbReference type="PANTHER" id="PTHR11999:SF70">
    <property type="entry name" value="MIP05841P"/>
    <property type="match status" value="1"/>
</dbReference>
<keyword evidence="8" id="KW-1185">Reference proteome</keyword>
<comment type="cofactor">
    <cofactor evidence="1 6">
        <name>pyridoxal 5'-phosphate</name>
        <dbReference type="ChEBI" id="CHEBI:597326"/>
    </cofactor>
</comment>
<dbReference type="InterPro" id="IPR015422">
    <property type="entry name" value="PyrdxlP-dep_Trfase_small"/>
</dbReference>
<protein>
    <submittedName>
        <fullName evidence="7">Aspartate aminotransferase family protein</fullName>
    </submittedName>
</protein>
<comment type="caution">
    <text evidence="7">The sequence shown here is derived from an EMBL/GenBank/DDBJ whole genome shotgun (WGS) entry which is preliminary data.</text>
</comment>
<evidence type="ECO:0000313" key="8">
    <source>
        <dbReference type="Proteomes" id="UP001500359"/>
    </source>
</evidence>
<dbReference type="SUPFAM" id="SSF53383">
    <property type="entry name" value="PLP-dependent transferases"/>
    <property type="match status" value="1"/>
</dbReference>
<evidence type="ECO:0000256" key="5">
    <source>
        <dbReference type="ARBA" id="ARBA00023239"/>
    </source>
</evidence>
<dbReference type="PANTHER" id="PTHR11999">
    <property type="entry name" value="GROUP II PYRIDOXAL-5-PHOSPHATE DECARBOXYLASE"/>
    <property type="match status" value="1"/>
</dbReference>
<gene>
    <name evidence="7" type="ORF">GCM10009114_05810</name>
</gene>
<comment type="similarity">
    <text evidence="2 6">Belongs to the group II decarboxylase family.</text>
</comment>
<dbReference type="Gene3D" id="3.90.1150.10">
    <property type="entry name" value="Aspartate Aminotransferase, domain 1"/>
    <property type="match status" value="1"/>
</dbReference>
<dbReference type="InterPro" id="IPR002129">
    <property type="entry name" value="PyrdxlP-dep_de-COase"/>
</dbReference>
<evidence type="ECO:0000256" key="2">
    <source>
        <dbReference type="ARBA" id="ARBA00009533"/>
    </source>
</evidence>
<evidence type="ECO:0000256" key="3">
    <source>
        <dbReference type="ARBA" id="ARBA00022793"/>
    </source>
</evidence>
<sequence>MNTMSELQRQLFLQQQNGKLLRQAADFSYQYLQQAPQAPAFPKQSALDLLSAFEHDLPDKTGDAEHILNQLALKGGPNTVHYGGGRYYGFVNGGVLPIGRAARWLADTWDQNAALYVMSPIAATLEAQCEKWLKQLFNLPAGTVAGLVTGTSVASLCGLAAARYRQLTRLNWDIENHGVFGAPKLRIILGRQTHGTVIKMLNLLGFGQQNIEWIDCDQQGRMQVDNLPELDASCILVLQAGNVCTGTFDHFKQIMPIAKRANAWVHVDGAFGLWAAASPEFARLTDGVEHANSWSVDGHKTLNTPYDCGIVLCDDQPAITHALHQQGSYIQHSGDRDSMMFTPDMSRRARGVELWACMAYLGRQGIAELVELLHHRALYFAKKIRLGGFRVINDVEFNQVLLRCDNDQQTQQTLVNIQQSGVTWCGPAKWQGDDVIRVSICSWATTENDIDVAVDTFVKARHNT</sequence>
<keyword evidence="7" id="KW-0032">Aminotransferase</keyword>
<proteinExistence type="inferred from homology"/>
<dbReference type="EMBL" id="BAAAFD010000001">
    <property type="protein sequence ID" value="GAA0853322.1"/>
    <property type="molecule type" value="Genomic_DNA"/>
</dbReference>
<dbReference type="GO" id="GO:0008483">
    <property type="term" value="F:transaminase activity"/>
    <property type="evidence" value="ECO:0007669"/>
    <property type="project" value="UniProtKB-KW"/>
</dbReference>